<name>A0A9W9XJM2_9EURO</name>
<proteinExistence type="predicted"/>
<reference evidence="1" key="1">
    <citation type="submission" date="2022-12" db="EMBL/GenBank/DDBJ databases">
        <authorList>
            <person name="Petersen C."/>
        </authorList>
    </citation>
    <scope>NUCLEOTIDE SEQUENCE</scope>
    <source>
        <strain evidence="1">IBT 29495</strain>
    </source>
</reference>
<dbReference type="SUPFAM" id="SSF52540">
    <property type="entry name" value="P-loop containing nucleoside triphosphate hydrolases"/>
    <property type="match status" value="1"/>
</dbReference>
<dbReference type="Proteomes" id="UP001149954">
    <property type="component" value="Unassembled WGS sequence"/>
</dbReference>
<comment type="caution">
    <text evidence="1">The sequence shown here is derived from an EMBL/GenBank/DDBJ whole genome shotgun (WGS) entry which is preliminary data.</text>
</comment>
<dbReference type="InterPro" id="IPR027417">
    <property type="entry name" value="P-loop_NTPase"/>
</dbReference>
<dbReference type="Gene3D" id="3.40.50.300">
    <property type="entry name" value="P-loop containing nucleotide triphosphate hydrolases"/>
    <property type="match status" value="1"/>
</dbReference>
<organism evidence="1 2">
    <name type="scientific">Penicillium fimorum</name>
    <dbReference type="NCBI Taxonomy" id="1882269"/>
    <lineage>
        <taxon>Eukaryota</taxon>
        <taxon>Fungi</taxon>
        <taxon>Dikarya</taxon>
        <taxon>Ascomycota</taxon>
        <taxon>Pezizomycotina</taxon>
        <taxon>Eurotiomycetes</taxon>
        <taxon>Eurotiomycetidae</taxon>
        <taxon>Eurotiales</taxon>
        <taxon>Aspergillaceae</taxon>
        <taxon>Penicillium</taxon>
    </lineage>
</organism>
<dbReference type="OrthoDB" id="5426988at2759"/>
<evidence type="ECO:0000313" key="2">
    <source>
        <dbReference type="Proteomes" id="UP001149954"/>
    </source>
</evidence>
<sequence>MPGTTPHPLIYLNAFPGAGKLTVAQHLVARVAHSANIKLVHNHLLINPADAVLHRTQPGYQSLRHALRAAVFASLTTEPETFNTTYLFTDFQTKNEQGASVCAEYAQAAKDRGCLLIPVVLTCNEDENIKRITQSDREKHAKLMDVELLKTFRKGSVFEFSDRKEFLKIDVTHLEPEEVARIIWEHALTFHPDLSGGESGC</sequence>
<keyword evidence="2" id="KW-1185">Reference proteome</keyword>
<evidence type="ECO:0000313" key="1">
    <source>
        <dbReference type="EMBL" id="KAJ5494159.1"/>
    </source>
</evidence>
<gene>
    <name evidence="1" type="ORF">N7463_010246</name>
</gene>
<dbReference type="AlphaFoldDB" id="A0A9W9XJM2"/>
<reference evidence="1" key="2">
    <citation type="journal article" date="2023" name="IMA Fungus">
        <title>Comparative genomic study of the Penicillium genus elucidates a diverse pangenome and 15 lateral gene transfer events.</title>
        <authorList>
            <person name="Petersen C."/>
            <person name="Sorensen T."/>
            <person name="Nielsen M.R."/>
            <person name="Sondergaard T.E."/>
            <person name="Sorensen J.L."/>
            <person name="Fitzpatrick D.A."/>
            <person name="Frisvad J.C."/>
            <person name="Nielsen K.L."/>
        </authorList>
    </citation>
    <scope>NUCLEOTIDE SEQUENCE</scope>
    <source>
        <strain evidence="1">IBT 29495</strain>
    </source>
</reference>
<protein>
    <submittedName>
        <fullName evidence="1">Uncharacterized protein</fullName>
    </submittedName>
</protein>
<dbReference type="EMBL" id="JAPWDS010000006">
    <property type="protein sequence ID" value="KAJ5494159.1"/>
    <property type="molecule type" value="Genomic_DNA"/>
</dbReference>
<accession>A0A9W9XJM2</accession>